<keyword evidence="2" id="KW-0472">Membrane</keyword>
<organism evidence="3 4">
    <name type="scientific">Trichoglossum hirsutum</name>
    <dbReference type="NCBI Taxonomy" id="265104"/>
    <lineage>
        <taxon>Eukaryota</taxon>
        <taxon>Fungi</taxon>
        <taxon>Dikarya</taxon>
        <taxon>Ascomycota</taxon>
        <taxon>Pezizomycotina</taxon>
        <taxon>Geoglossomycetes</taxon>
        <taxon>Geoglossales</taxon>
        <taxon>Geoglossaceae</taxon>
        <taxon>Trichoglossum</taxon>
    </lineage>
</organism>
<name>A0A9P8RRA1_9PEZI</name>
<accession>A0A9P8RRA1</accession>
<evidence type="ECO:0000256" key="1">
    <source>
        <dbReference type="SAM" id="MobiDB-lite"/>
    </source>
</evidence>
<dbReference type="AlphaFoldDB" id="A0A9P8RRA1"/>
<keyword evidence="2" id="KW-0812">Transmembrane</keyword>
<feature type="compositionally biased region" description="Polar residues" evidence="1">
    <location>
        <begin position="1"/>
        <end position="14"/>
    </location>
</feature>
<evidence type="ECO:0000256" key="2">
    <source>
        <dbReference type="SAM" id="Phobius"/>
    </source>
</evidence>
<dbReference type="Proteomes" id="UP000750711">
    <property type="component" value="Unassembled WGS sequence"/>
</dbReference>
<comment type="caution">
    <text evidence="3">The sequence shown here is derived from an EMBL/GenBank/DDBJ whole genome shotgun (WGS) entry which is preliminary data.</text>
</comment>
<dbReference type="EMBL" id="JAGHQM010000359">
    <property type="protein sequence ID" value="KAH0562394.1"/>
    <property type="molecule type" value="Genomic_DNA"/>
</dbReference>
<feature type="region of interest" description="Disordered" evidence="1">
    <location>
        <begin position="174"/>
        <end position="276"/>
    </location>
</feature>
<keyword evidence="4" id="KW-1185">Reference proteome</keyword>
<gene>
    <name evidence="3" type="ORF">GP486_002917</name>
</gene>
<sequence length="276" mass="29166">MSSPLGAGSANTASEFPRVISEEPTGPVGGISMPSSSSSFNSSQTPTPSTTLELPTPGSFESPVGALPRPTAPSVKPSSQKPVGAIAGGVIGGVAGLVLIVLAFLLLRRRKLSKESVDDYGKSRSELTYRTTDMSSDSYSGAYPSRYGQLPKAYEVTPTGHSNPNYSLPTVVQEQSNYTDQHNASREAANATRLPTRIHPQDQAAPPASPTRNELDSREVNEDGVSVRSPSPDIDMDARLDSIRGPTPTPESQAVRSQVPRLPLISRTRGDQGPTI</sequence>
<protein>
    <submittedName>
        <fullName evidence="3">Uncharacterized protein</fullName>
    </submittedName>
</protein>
<evidence type="ECO:0000313" key="3">
    <source>
        <dbReference type="EMBL" id="KAH0562394.1"/>
    </source>
</evidence>
<feature type="region of interest" description="Disordered" evidence="1">
    <location>
        <begin position="1"/>
        <end position="80"/>
    </location>
</feature>
<feature type="compositionally biased region" description="Low complexity" evidence="1">
    <location>
        <begin position="32"/>
        <end position="59"/>
    </location>
</feature>
<feature type="transmembrane region" description="Helical" evidence="2">
    <location>
        <begin position="83"/>
        <end position="107"/>
    </location>
</feature>
<keyword evidence="2" id="KW-1133">Transmembrane helix</keyword>
<evidence type="ECO:0000313" key="4">
    <source>
        <dbReference type="Proteomes" id="UP000750711"/>
    </source>
</evidence>
<reference evidence="3" key="1">
    <citation type="submission" date="2021-03" db="EMBL/GenBank/DDBJ databases">
        <title>Comparative genomics and phylogenomic investigation of the class Geoglossomycetes provide insights into ecological specialization and systematics.</title>
        <authorList>
            <person name="Melie T."/>
            <person name="Pirro S."/>
            <person name="Miller A.N."/>
            <person name="Quandt A."/>
        </authorList>
    </citation>
    <scope>NUCLEOTIDE SEQUENCE</scope>
    <source>
        <strain evidence="3">CAQ_001_2017</strain>
    </source>
</reference>
<proteinExistence type="predicted"/>